<dbReference type="Proteomes" id="UP000230423">
    <property type="component" value="Unassembled WGS sequence"/>
</dbReference>
<name>A0A2G9UD17_TELCI</name>
<protein>
    <submittedName>
        <fullName evidence="1">Uncharacterized protein</fullName>
    </submittedName>
</protein>
<evidence type="ECO:0000313" key="2">
    <source>
        <dbReference type="Proteomes" id="UP000230423"/>
    </source>
</evidence>
<reference evidence="1 2" key="1">
    <citation type="submission" date="2015-09" db="EMBL/GenBank/DDBJ databases">
        <title>Draft genome of the parasitic nematode Teladorsagia circumcincta isolate WARC Sus (inbred).</title>
        <authorList>
            <person name="Mitreva M."/>
        </authorList>
    </citation>
    <scope>NUCLEOTIDE SEQUENCE [LARGE SCALE GENOMIC DNA]</scope>
    <source>
        <strain evidence="1 2">S</strain>
    </source>
</reference>
<organism evidence="1 2">
    <name type="scientific">Teladorsagia circumcincta</name>
    <name type="common">Brown stomach worm</name>
    <name type="synonym">Ostertagia circumcincta</name>
    <dbReference type="NCBI Taxonomy" id="45464"/>
    <lineage>
        <taxon>Eukaryota</taxon>
        <taxon>Metazoa</taxon>
        <taxon>Ecdysozoa</taxon>
        <taxon>Nematoda</taxon>
        <taxon>Chromadorea</taxon>
        <taxon>Rhabditida</taxon>
        <taxon>Rhabditina</taxon>
        <taxon>Rhabditomorpha</taxon>
        <taxon>Strongyloidea</taxon>
        <taxon>Trichostrongylidae</taxon>
        <taxon>Teladorsagia</taxon>
    </lineage>
</organism>
<gene>
    <name evidence="1" type="ORF">TELCIR_10165</name>
</gene>
<dbReference type="AlphaFoldDB" id="A0A2G9UD17"/>
<sequence length="267" mass="29845">MFGYKLLANGPTARKIMLRYILAQSTSTGTLGYQRRRTTASQLIACTYSSRSVISAAQLSAIIHEAQRIKYHVIGLSEKKRKEPLSCTWTDRTSMFLGARKMGSTGGVGSIVSPNLSKYVRSVTFYVHRLAILLTACLSKDWQVTIIQAYAPTADSAEEQHDIFYEQLEELVRSQHGYVVVMVNFNARIGSRKVGEVVIGPHSIGELSKLTRTMKDGTYTRMTITIVFRPEKKPKPRQRVNLGVQLLRVTPKCVPQGIHPFPAAENK</sequence>
<evidence type="ECO:0000313" key="1">
    <source>
        <dbReference type="EMBL" id="PIO68063.1"/>
    </source>
</evidence>
<dbReference type="EMBL" id="KZ347274">
    <property type="protein sequence ID" value="PIO68063.1"/>
    <property type="molecule type" value="Genomic_DNA"/>
</dbReference>
<dbReference type="SUPFAM" id="SSF56219">
    <property type="entry name" value="DNase I-like"/>
    <property type="match status" value="1"/>
</dbReference>
<dbReference type="InterPro" id="IPR036691">
    <property type="entry name" value="Endo/exonu/phosph_ase_sf"/>
</dbReference>
<accession>A0A2G9UD17</accession>
<dbReference type="Gene3D" id="3.60.10.10">
    <property type="entry name" value="Endonuclease/exonuclease/phosphatase"/>
    <property type="match status" value="1"/>
</dbReference>
<keyword evidence="2" id="KW-1185">Reference proteome</keyword>
<dbReference type="OrthoDB" id="410104at2759"/>
<proteinExistence type="predicted"/>